<protein>
    <recommendedName>
        <fullName evidence="3">HNH endonuclease</fullName>
    </recommendedName>
</protein>
<proteinExistence type="predicted"/>
<name>A0A1T1APH0_RHOFE</name>
<sequence>MPIKPENRSRYPKDWPEIHLAILERAKYRCEWPGCGAGHHHVGYWRGEQFVRMPQVLKDAGYKAGDIVICSDRSELKLLRIVLTIAHKDHTPEHCHPDNLAAWCQRHHLAYDQEHHKTTAYMSRKQRACTLELPL</sequence>
<dbReference type="AlphaFoldDB" id="A0A1T1APH0"/>
<comment type="caution">
    <text evidence="1">The sequence shown here is derived from an EMBL/GenBank/DDBJ whole genome shotgun (WGS) entry which is preliminary data.</text>
</comment>
<keyword evidence="2" id="KW-1185">Reference proteome</keyword>
<evidence type="ECO:0000313" key="1">
    <source>
        <dbReference type="EMBL" id="OOV05848.1"/>
    </source>
</evidence>
<accession>A0A1T1APH0</accession>
<dbReference type="STRING" id="28066.RF819_03190"/>
<evidence type="ECO:0000313" key="2">
    <source>
        <dbReference type="Proteomes" id="UP000190750"/>
    </source>
</evidence>
<reference evidence="1 2" key="1">
    <citation type="submission" date="2017-01" db="EMBL/GenBank/DDBJ databases">
        <title>Genome sequencing of Rhodoferax fermentans JCM 7819.</title>
        <authorList>
            <person name="Kim Y.J."/>
            <person name="Farh M.E.-A."/>
            <person name="Yang D.-C."/>
        </authorList>
    </citation>
    <scope>NUCLEOTIDE SEQUENCE [LARGE SCALE GENOMIC DNA]</scope>
    <source>
        <strain evidence="1 2">JCM 7819</strain>
    </source>
</reference>
<gene>
    <name evidence="1" type="ORF">RF819_03190</name>
</gene>
<dbReference type="OrthoDB" id="5292295at2"/>
<dbReference type="RefSeq" id="WP_078363627.1">
    <property type="nucleotide sequence ID" value="NZ_MTJN01000002.1"/>
</dbReference>
<dbReference type="EMBL" id="MTJN01000002">
    <property type="protein sequence ID" value="OOV05848.1"/>
    <property type="molecule type" value="Genomic_DNA"/>
</dbReference>
<evidence type="ECO:0008006" key="3">
    <source>
        <dbReference type="Google" id="ProtNLM"/>
    </source>
</evidence>
<organism evidence="1 2">
    <name type="scientific">Rhodoferax fermentans</name>
    <dbReference type="NCBI Taxonomy" id="28066"/>
    <lineage>
        <taxon>Bacteria</taxon>
        <taxon>Pseudomonadati</taxon>
        <taxon>Pseudomonadota</taxon>
        <taxon>Betaproteobacteria</taxon>
        <taxon>Burkholderiales</taxon>
        <taxon>Comamonadaceae</taxon>
        <taxon>Rhodoferax</taxon>
    </lineage>
</organism>
<dbReference type="Proteomes" id="UP000190750">
    <property type="component" value="Unassembled WGS sequence"/>
</dbReference>